<dbReference type="SUPFAM" id="SSF53623">
    <property type="entry name" value="MurD-like peptide ligases, catalytic domain"/>
    <property type="match status" value="1"/>
</dbReference>
<keyword evidence="7 8" id="KW-0573">Peptidoglycan synthesis</keyword>
<dbReference type="InterPro" id="IPR036565">
    <property type="entry name" value="Mur-like_cat_sf"/>
</dbReference>
<comment type="similarity">
    <text evidence="7">Belongs to the MurCDEF family.</text>
</comment>
<dbReference type="InterPro" id="IPR036615">
    <property type="entry name" value="Mur_ligase_C_dom_sf"/>
</dbReference>
<sequence length="447" mass="47322">MRLSELAGRRILIVGTGREGAAAARVVSRISDTIRATDDRDGDSAAAWRAAWGERIPVLIAPDPAEASAWAEVVVKSPGVSPLHPLVARLLADGIPLTSGTDLWMTDHSHRTTAVTGSKGKSTTASLIAHLTTALGGDAALGGNIGLPLLDLPEAHRLVVELSSYQAQSLTVSPDIAVLTSLFPEHLDWHGGVEEYYRDKLNLVAHSPRVVIANGEDERLLDTLAALHPQLTPELVGAAHRWGVREHDGEEWIMRAAEPVIARARLALLGRHNALNACLALAAVEATGVDIELALAAEALAAFRPLENRLERIADDSDLVFVNDSLSTSPYATIEALKAFDSPALTLLVGGQDRGVDYAPLADHLARHPVATVIGLPASGERILAELARTGIPSHLVADMAEAVVLARQLTPAGGTVLLSPGAPSYGVYRDFADRAADFVRQIRATS</sequence>
<dbReference type="InterPro" id="IPR005762">
    <property type="entry name" value="MurD"/>
</dbReference>
<feature type="binding site" evidence="7">
    <location>
        <begin position="117"/>
        <end position="123"/>
    </location>
    <ligand>
        <name>ATP</name>
        <dbReference type="ChEBI" id="CHEBI:30616"/>
    </ligand>
</feature>
<evidence type="ECO:0000256" key="2">
    <source>
        <dbReference type="ARBA" id="ARBA00004752"/>
    </source>
</evidence>
<comment type="pathway">
    <text evidence="2 7 8">Cell wall biogenesis; peptidoglycan biosynthesis.</text>
</comment>
<keyword evidence="4 7" id="KW-0436">Ligase</keyword>
<evidence type="ECO:0000256" key="5">
    <source>
        <dbReference type="ARBA" id="ARBA00022741"/>
    </source>
</evidence>
<evidence type="ECO:0000256" key="3">
    <source>
        <dbReference type="ARBA" id="ARBA00022490"/>
    </source>
</evidence>
<keyword evidence="3 7" id="KW-0963">Cytoplasm</keyword>
<dbReference type="AlphaFoldDB" id="A0A7C9PM65"/>
<dbReference type="Gene3D" id="3.40.1190.10">
    <property type="entry name" value="Mur-like, catalytic domain"/>
    <property type="match status" value="1"/>
</dbReference>
<evidence type="ECO:0000256" key="4">
    <source>
        <dbReference type="ARBA" id="ARBA00022598"/>
    </source>
</evidence>
<dbReference type="GO" id="GO:0005737">
    <property type="term" value="C:cytoplasm"/>
    <property type="evidence" value="ECO:0007669"/>
    <property type="project" value="UniProtKB-SubCell"/>
</dbReference>
<name>A0A7C9PM65_9MICO</name>
<evidence type="ECO:0000256" key="1">
    <source>
        <dbReference type="ARBA" id="ARBA00004496"/>
    </source>
</evidence>
<dbReference type="SUPFAM" id="SSF51984">
    <property type="entry name" value="MurCD N-terminal domain"/>
    <property type="match status" value="1"/>
</dbReference>
<proteinExistence type="inferred from homology"/>
<keyword evidence="12" id="KW-1185">Reference proteome</keyword>
<keyword evidence="7 8" id="KW-0961">Cell wall biogenesis/degradation</keyword>
<dbReference type="GO" id="GO:0071555">
    <property type="term" value="P:cell wall organization"/>
    <property type="evidence" value="ECO:0007669"/>
    <property type="project" value="UniProtKB-KW"/>
</dbReference>
<comment type="caution">
    <text evidence="11">The sequence shown here is derived from an EMBL/GenBank/DDBJ whole genome shotgun (WGS) entry which is preliminary data.</text>
</comment>
<reference evidence="11 12" key="1">
    <citation type="journal article" date="2014" name="Int. J. Syst. Evol. Microbiol.">
        <title>Description of Galbitalea soli gen. nov., sp. nov., and Frondihabitans sucicola sp. nov.</title>
        <authorList>
            <person name="Kim S.J."/>
            <person name="Lim J.M."/>
            <person name="Ahn J.H."/>
            <person name="Weon H.Y."/>
            <person name="Hamada M."/>
            <person name="Suzuki K."/>
            <person name="Ahn T.Y."/>
            <person name="Kwon S.W."/>
        </authorList>
    </citation>
    <scope>NUCLEOTIDE SEQUENCE [LARGE SCALE GENOMIC DNA]</scope>
    <source>
        <strain evidence="11 12">NBRC 108727</strain>
    </source>
</reference>
<evidence type="ECO:0000313" key="12">
    <source>
        <dbReference type="Proteomes" id="UP000479756"/>
    </source>
</evidence>
<dbReference type="SUPFAM" id="SSF53244">
    <property type="entry name" value="MurD-like peptide ligases, peptide-binding domain"/>
    <property type="match status" value="1"/>
</dbReference>
<dbReference type="GO" id="GO:0008764">
    <property type="term" value="F:UDP-N-acetylmuramoylalanine-D-glutamate ligase activity"/>
    <property type="evidence" value="ECO:0007669"/>
    <property type="project" value="UniProtKB-UniRule"/>
</dbReference>
<dbReference type="Pfam" id="PF02875">
    <property type="entry name" value="Mur_ligase_C"/>
    <property type="match status" value="1"/>
</dbReference>
<keyword evidence="5 7" id="KW-0547">Nucleotide-binding</keyword>
<keyword evidence="7 8" id="KW-0132">Cell division</keyword>
<dbReference type="InterPro" id="IPR013221">
    <property type="entry name" value="Mur_ligase_cen"/>
</dbReference>
<evidence type="ECO:0000259" key="10">
    <source>
        <dbReference type="Pfam" id="PF08245"/>
    </source>
</evidence>
<dbReference type="Pfam" id="PF08245">
    <property type="entry name" value="Mur_ligase_M"/>
    <property type="match status" value="1"/>
</dbReference>
<feature type="domain" description="Mur ligase central" evidence="10">
    <location>
        <begin position="115"/>
        <end position="284"/>
    </location>
</feature>
<dbReference type="InterPro" id="IPR004101">
    <property type="entry name" value="Mur_ligase_C"/>
</dbReference>
<evidence type="ECO:0000256" key="7">
    <source>
        <dbReference type="HAMAP-Rule" id="MF_00639"/>
    </source>
</evidence>
<dbReference type="UniPathway" id="UPA00219"/>
<dbReference type="PANTHER" id="PTHR43692:SF1">
    <property type="entry name" value="UDP-N-ACETYLMURAMOYLALANINE--D-GLUTAMATE LIGASE"/>
    <property type="match status" value="1"/>
</dbReference>
<keyword evidence="7 8" id="KW-0133">Cell shape</keyword>
<evidence type="ECO:0000313" key="11">
    <source>
        <dbReference type="EMBL" id="NEM90551.1"/>
    </source>
</evidence>
<comment type="catalytic activity">
    <reaction evidence="7 8">
        <text>UDP-N-acetyl-alpha-D-muramoyl-L-alanine + D-glutamate + ATP = UDP-N-acetyl-alpha-D-muramoyl-L-alanyl-D-glutamate + ADP + phosphate + H(+)</text>
        <dbReference type="Rhea" id="RHEA:16429"/>
        <dbReference type="ChEBI" id="CHEBI:15378"/>
        <dbReference type="ChEBI" id="CHEBI:29986"/>
        <dbReference type="ChEBI" id="CHEBI:30616"/>
        <dbReference type="ChEBI" id="CHEBI:43474"/>
        <dbReference type="ChEBI" id="CHEBI:83898"/>
        <dbReference type="ChEBI" id="CHEBI:83900"/>
        <dbReference type="ChEBI" id="CHEBI:456216"/>
        <dbReference type="EC" id="6.3.2.9"/>
    </reaction>
</comment>
<organism evidence="11 12">
    <name type="scientific">Galbitalea soli</name>
    <dbReference type="NCBI Taxonomy" id="1268042"/>
    <lineage>
        <taxon>Bacteria</taxon>
        <taxon>Bacillati</taxon>
        <taxon>Actinomycetota</taxon>
        <taxon>Actinomycetes</taxon>
        <taxon>Micrococcales</taxon>
        <taxon>Microbacteriaceae</taxon>
        <taxon>Galbitalea</taxon>
    </lineage>
</organism>
<comment type="function">
    <text evidence="7 8">Cell wall formation. Catalyzes the addition of glutamate to the nucleotide precursor UDP-N-acetylmuramoyl-L-alanine (UMA).</text>
</comment>
<dbReference type="NCBIfam" id="TIGR01087">
    <property type="entry name" value="murD"/>
    <property type="match status" value="1"/>
</dbReference>
<dbReference type="GO" id="GO:0051301">
    <property type="term" value="P:cell division"/>
    <property type="evidence" value="ECO:0007669"/>
    <property type="project" value="UniProtKB-KW"/>
</dbReference>
<dbReference type="GO" id="GO:0008360">
    <property type="term" value="P:regulation of cell shape"/>
    <property type="evidence" value="ECO:0007669"/>
    <property type="project" value="UniProtKB-KW"/>
</dbReference>
<dbReference type="Gene3D" id="3.40.50.720">
    <property type="entry name" value="NAD(P)-binding Rossmann-like Domain"/>
    <property type="match status" value="1"/>
</dbReference>
<dbReference type="EMBL" id="JAAGWZ010000001">
    <property type="protein sequence ID" value="NEM90551.1"/>
    <property type="molecule type" value="Genomic_DNA"/>
</dbReference>
<dbReference type="GO" id="GO:0005524">
    <property type="term" value="F:ATP binding"/>
    <property type="evidence" value="ECO:0007669"/>
    <property type="project" value="UniProtKB-UniRule"/>
</dbReference>
<keyword evidence="7 8" id="KW-0131">Cell cycle</keyword>
<protein>
    <recommendedName>
        <fullName evidence="7 8">UDP-N-acetylmuramoylalanine--D-glutamate ligase</fullName>
        <ecNumber evidence="7 8">6.3.2.9</ecNumber>
    </recommendedName>
    <alternativeName>
        <fullName evidence="7">D-glutamic acid-adding enzyme</fullName>
    </alternativeName>
    <alternativeName>
        <fullName evidence="7">UDP-N-acetylmuramoyl-L-alanyl-D-glutamate synthetase</fullName>
    </alternativeName>
</protein>
<accession>A0A7C9PM65</accession>
<dbReference type="Proteomes" id="UP000479756">
    <property type="component" value="Unassembled WGS sequence"/>
</dbReference>
<keyword evidence="6 7" id="KW-0067">ATP-binding</keyword>
<comment type="subcellular location">
    <subcellularLocation>
        <location evidence="1 7 8">Cytoplasm</location>
    </subcellularLocation>
</comment>
<dbReference type="EC" id="6.3.2.9" evidence="7 8"/>
<gene>
    <name evidence="7" type="primary">murD</name>
    <name evidence="11" type="ORF">G3T37_04195</name>
</gene>
<dbReference type="Gene3D" id="3.90.190.20">
    <property type="entry name" value="Mur ligase, C-terminal domain"/>
    <property type="match status" value="1"/>
</dbReference>
<dbReference type="GO" id="GO:0009252">
    <property type="term" value="P:peptidoglycan biosynthetic process"/>
    <property type="evidence" value="ECO:0007669"/>
    <property type="project" value="UniProtKB-UniRule"/>
</dbReference>
<dbReference type="HAMAP" id="MF_00639">
    <property type="entry name" value="MurD"/>
    <property type="match status" value="1"/>
</dbReference>
<evidence type="ECO:0000259" key="9">
    <source>
        <dbReference type="Pfam" id="PF02875"/>
    </source>
</evidence>
<evidence type="ECO:0000256" key="8">
    <source>
        <dbReference type="RuleBase" id="RU003664"/>
    </source>
</evidence>
<feature type="domain" description="Mur ligase C-terminal" evidence="9">
    <location>
        <begin position="308"/>
        <end position="421"/>
    </location>
</feature>
<dbReference type="RefSeq" id="WP_163472191.1">
    <property type="nucleotide sequence ID" value="NZ_JAAGWZ010000001.1"/>
</dbReference>
<evidence type="ECO:0000256" key="6">
    <source>
        <dbReference type="ARBA" id="ARBA00022840"/>
    </source>
</evidence>
<dbReference type="PANTHER" id="PTHR43692">
    <property type="entry name" value="UDP-N-ACETYLMURAMOYLALANINE--D-GLUTAMATE LIGASE"/>
    <property type="match status" value="1"/>
</dbReference>